<evidence type="ECO:0000256" key="5">
    <source>
        <dbReference type="ARBA" id="ARBA00022723"/>
    </source>
</evidence>
<keyword evidence="10" id="KW-1015">Disulfide bond</keyword>
<evidence type="ECO:0000313" key="15">
    <source>
        <dbReference type="Proteomes" id="UP001201812"/>
    </source>
</evidence>
<keyword evidence="7" id="KW-0378">Hydrolase</keyword>
<evidence type="ECO:0000256" key="1">
    <source>
        <dbReference type="ARBA" id="ARBA00001947"/>
    </source>
</evidence>
<evidence type="ECO:0000256" key="2">
    <source>
        <dbReference type="ARBA" id="ARBA00005988"/>
    </source>
</evidence>
<accession>A0AAD4MNF7</accession>
<keyword evidence="3 14" id="KW-0121">Carboxypeptidase</keyword>
<dbReference type="EMBL" id="JAKKPZ010000148">
    <property type="protein sequence ID" value="KAI1700338.1"/>
    <property type="molecule type" value="Genomic_DNA"/>
</dbReference>
<protein>
    <submittedName>
        <fullName evidence="14">Zinc carboxypeptidase domain-containing protein</fullName>
    </submittedName>
</protein>
<proteinExistence type="inferred from homology"/>
<gene>
    <name evidence="14" type="ORF">DdX_16765</name>
</gene>
<evidence type="ECO:0000256" key="12">
    <source>
        <dbReference type="SAM" id="SignalP"/>
    </source>
</evidence>
<dbReference type="Proteomes" id="UP001201812">
    <property type="component" value="Unassembled WGS sequence"/>
</dbReference>
<dbReference type="GO" id="GO:0008270">
    <property type="term" value="F:zinc ion binding"/>
    <property type="evidence" value="ECO:0007669"/>
    <property type="project" value="InterPro"/>
</dbReference>
<feature type="signal peptide" evidence="12">
    <location>
        <begin position="1"/>
        <end position="25"/>
    </location>
</feature>
<keyword evidence="9" id="KW-0482">Metalloprotease</keyword>
<dbReference type="InterPro" id="IPR000834">
    <property type="entry name" value="Peptidase_M14"/>
</dbReference>
<dbReference type="SMART" id="SM00631">
    <property type="entry name" value="Zn_pept"/>
    <property type="match status" value="1"/>
</dbReference>
<dbReference type="Pfam" id="PF02244">
    <property type="entry name" value="Propep_M14"/>
    <property type="match status" value="1"/>
</dbReference>
<keyword evidence="8" id="KW-0862">Zinc</keyword>
<sequence length="496" mass="55884">MKHLSCVTVFITLHLLVFGTNQATGEEALYNGYQLVDVIPETESQFHALKSVGNHPQIDERHIKNLQGVQLWHESQTVNRPTALLVPSDFSEAFFSYLRDHNLKYEVKHSDFGRYLTNEKQKEEESRKLSLKSGTFNLNMYHSYDEIMGYLNDTAKKHENFVQFGSLGKSFEGREVPFVKIGFPAKAPKKILLLDAGFHANEWNGHASALHFIDRLVSDSALADLLHDIDIYVIPVMNPDGYEYSRTNKGHGWRLTRSGPHGDQKCYGADLNRNWDFHWCTDEFEVLERLAALCICMALESAPGPLLTCQTRLMCDTGLYGAAHAQVPPITPQYCGEKIFSEPEARALQQFMFKNKDLMKGYITLHSYSELIIHPYGCCEDNVTAQYSEDVEYLVSAPPVRFLTAQSFVKRVANKAADAIVEVGGPRYDVGTARETIIYTASGASDDYTKAMGVKFVYTIEIGKEYAVPQEQIESTARQIVAALIVFAREVQAYTG</sequence>
<name>A0AAD4MNF7_9BILA</name>
<dbReference type="PRINTS" id="PR00765">
    <property type="entry name" value="CRBOXYPTASEA"/>
</dbReference>
<organism evidence="14 15">
    <name type="scientific">Ditylenchus destructor</name>
    <dbReference type="NCBI Taxonomy" id="166010"/>
    <lineage>
        <taxon>Eukaryota</taxon>
        <taxon>Metazoa</taxon>
        <taxon>Ecdysozoa</taxon>
        <taxon>Nematoda</taxon>
        <taxon>Chromadorea</taxon>
        <taxon>Rhabditida</taxon>
        <taxon>Tylenchina</taxon>
        <taxon>Tylenchomorpha</taxon>
        <taxon>Sphaerularioidea</taxon>
        <taxon>Anguinidae</taxon>
        <taxon>Anguininae</taxon>
        <taxon>Ditylenchus</taxon>
    </lineage>
</organism>
<keyword evidence="15" id="KW-1185">Reference proteome</keyword>
<dbReference type="Gene3D" id="3.30.70.340">
    <property type="entry name" value="Metallocarboxypeptidase-like"/>
    <property type="match status" value="1"/>
</dbReference>
<dbReference type="InterPro" id="IPR003146">
    <property type="entry name" value="M14A_act_pep"/>
</dbReference>
<evidence type="ECO:0000256" key="7">
    <source>
        <dbReference type="ARBA" id="ARBA00022801"/>
    </source>
</evidence>
<dbReference type="GO" id="GO:0006508">
    <property type="term" value="P:proteolysis"/>
    <property type="evidence" value="ECO:0007669"/>
    <property type="project" value="UniProtKB-KW"/>
</dbReference>
<reference evidence="14" key="1">
    <citation type="submission" date="2022-01" db="EMBL/GenBank/DDBJ databases">
        <title>Genome Sequence Resource for Two Populations of Ditylenchus destructor, the Migratory Endoparasitic Phytonematode.</title>
        <authorList>
            <person name="Zhang H."/>
            <person name="Lin R."/>
            <person name="Xie B."/>
        </authorList>
    </citation>
    <scope>NUCLEOTIDE SEQUENCE</scope>
    <source>
        <strain evidence="14">BazhouSP</strain>
    </source>
</reference>
<evidence type="ECO:0000256" key="6">
    <source>
        <dbReference type="ARBA" id="ARBA00022729"/>
    </source>
</evidence>
<keyword evidence="5" id="KW-0479">Metal-binding</keyword>
<keyword evidence="4" id="KW-0645">Protease</keyword>
<dbReference type="PANTHER" id="PTHR11705:SF91">
    <property type="entry name" value="FI01817P-RELATED"/>
    <property type="match status" value="1"/>
</dbReference>
<feature type="active site" description="Proton donor/acceptor" evidence="11">
    <location>
        <position position="461"/>
    </location>
</feature>
<dbReference type="PANTHER" id="PTHR11705">
    <property type="entry name" value="PROTEASE FAMILY M14 CARBOXYPEPTIDASE A,B"/>
    <property type="match status" value="1"/>
</dbReference>
<comment type="cofactor">
    <cofactor evidence="1">
        <name>Zn(2+)</name>
        <dbReference type="ChEBI" id="CHEBI:29105"/>
    </cofactor>
</comment>
<evidence type="ECO:0000256" key="3">
    <source>
        <dbReference type="ARBA" id="ARBA00022645"/>
    </source>
</evidence>
<dbReference type="GO" id="GO:0004181">
    <property type="term" value="F:metallocarboxypeptidase activity"/>
    <property type="evidence" value="ECO:0007669"/>
    <property type="project" value="InterPro"/>
</dbReference>
<evidence type="ECO:0000313" key="14">
    <source>
        <dbReference type="EMBL" id="KAI1700338.1"/>
    </source>
</evidence>
<evidence type="ECO:0000256" key="4">
    <source>
        <dbReference type="ARBA" id="ARBA00022670"/>
    </source>
</evidence>
<evidence type="ECO:0000256" key="11">
    <source>
        <dbReference type="PROSITE-ProRule" id="PRU01379"/>
    </source>
</evidence>
<dbReference type="Gene3D" id="3.40.630.10">
    <property type="entry name" value="Zn peptidases"/>
    <property type="match status" value="1"/>
</dbReference>
<comment type="caution">
    <text evidence="14">The sequence shown here is derived from an EMBL/GenBank/DDBJ whole genome shotgun (WGS) entry which is preliminary data.</text>
</comment>
<dbReference type="FunFam" id="3.40.630.10:FF:000084">
    <property type="entry name" value="Carboxypeptidase B2"/>
    <property type="match status" value="1"/>
</dbReference>
<dbReference type="SUPFAM" id="SSF53187">
    <property type="entry name" value="Zn-dependent exopeptidases"/>
    <property type="match status" value="1"/>
</dbReference>
<dbReference type="AlphaFoldDB" id="A0AAD4MNF7"/>
<evidence type="ECO:0000256" key="10">
    <source>
        <dbReference type="ARBA" id="ARBA00023157"/>
    </source>
</evidence>
<dbReference type="Pfam" id="PF00246">
    <property type="entry name" value="Peptidase_M14"/>
    <property type="match status" value="2"/>
</dbReference>
<evidence type="ECO:0000259" key="13">
    <source>
        <dbReference type="PROSITE" id="PS52035"/>
    </source>
</evidence>
<dbReference type="GO" id="GO:0005615">
    <property type="term" value="C:extracellular space"/>
    <property type="evidence" value="ECO:0007669"/>
    <property type="project" value="TreeGrafter"/>
</dbReference>
<comment type="similarity">
    <text evidence="2 11">Belongs to the peptidase M14 family.</text>
</comment>
<evidence type="ECO:0000256" key="8">
    <source>
        <dbReference type="ARBA" id="ARBA00022833"/>
    </source>
</evidence>
<dbReference type="SUPFAM" id="SSF54897">
    <property type="entry name" value="Protease propeptides/inhibitors"/>
    <property type="match status" value="1"/>
</dbReference>
<keyword evidence="6 12" id="KW-0732">Signal</keyword>
<dbReference type="InterPro" id="IPR036990">
    <property type="entry name" value="M14A-like_propep"/>
</dbReference>
<feature type="domain" description="Peptidase M14" evidence="13">
    <location>
        <begin position="140"/>
        <end position="491"/>
    </location>
</feature>
<dbReference type="PROSITE" id="PS52035">
    <property type="entry name" value="PEPTIDASE_M14"/>
    <property type="match status" value="1"/>
</dbReference>
<evidence type="ECO:0000256" key="9">
    <source>
        <dbReference type="ARBA" id="ARBA00023049"/>
    </source>
</evidence>
<feature type="chain" id="PRO_5042196812" evidence="12">
    <location>
        <begin position="26"/>
        <end position="496"/>
    </location>
</feature>